<dbReference type="Proteomes" id="UP001147653">
    <property type="component" value="Unassembled WGS sequence"/>
</dbReference>
<name>A0A9X3N418_9ACTN</name>
<protein>
    <submittedName>
        <fullName evidence="2">Uncharacterized protein</fullName>
    </submittedName>
</protein>
<accession>A0A9X3N418</accession>
<feature type="transmembrane region" description="Helical" evidence="1">
    <location>
        <begin position="17"/>
        <end position="39"/>
    </location>
</feature>
<comment type="caution">
    <text evidence="2">The sequence shown here is derived from an EMBL/GenBank/DDBJ whole genome shotgun (WGS) entry which is preliminary data.</text>
</comment>
<evidence type="ECO:0000256" key="1">
    <source>
        <dbReference type="SAM" id="Phobius"/>
    </source>
</evidence>
<feature type="transmembrane region" description="Helical" evidence="1">
    <location>
        <begin position="149"/>
        <end position="168"/>
    </location>
</feature>
<evidence type="ECO:0000313" key="2">
    <source>
        <dbReference type="EMBL" id="MDA0179249.1"/>
    </source>
</evidence>
<proteinExistence type="predicted"/>
<keyword evidence="1" id="KW-0472">Membrane</keyword>
<dbReference type="RefSeq" id="WP_270023516.1">
    <property type="nucleotide sequence ID" value="NZ_JAPDDP010000004.1"/>
</dbReference>
<evidence type="ECO:0000313" key="3">
    <source>
        <dbReference type="Proteomes" id="UP001147653"/>
    </source>
</evidence>
<keyword evidence="1" id="KW-0812">Transmembrane</keyword>
<keyword evidence="3" id="KW-1185">Reference proteome</keyword>
<keyword evidence="1" id="KW-1133">Transmembrane helix</keyword>
<gene>
    <name evidence="2" type="ORF">OJ997_02985</name>
</gene>
<dbReference type="AlphaFoldDB" id="A0A9X3N418"/>
<organism evidence="2 3">
    <name type="scientific">Solirubrobacter phytolaccae</name>
    <dbReference type="NCBI Taxonomy" id="1404360"/>
    <lineage>
        <taxon>Bacteria</taxon>
        <taxon>Bacillati</taxon>
        <taxon>Actinomycetota</taxon>
        <taxon>Thermoleophilia</taxon>
        <taxon>Solirubrobacterales</taxon>
        <taxon>Solirubrobacteraceae</taxon>
        <taxon>Solirubrobacter</taxon>
    </lineage>
</organism>
<dbReference type="EMBL" id="JAPDDP010000004">
    <property type="protein sequence ID" value="MDA0179249.1"/>
    <property type="molecule type" value="Genomic_DNA"/>
</dbReference>
<reference evidence="2" key="1">
    <citation type="submission" date="2022-10" db="EMBL/GenBank/DDBJ databases">
        <title>The WGS of Solirubrobacter phytolaccae KCTC 29190.</title>
        <authorList>
            <person name="Jiang Z."/>
        </authorList>
    </citation>
    <scope>NUCLEOTIDE SEQUENCE</scope>
    <source>
        <strain evidence="2">KCTC 29190</strain>
    </source>
</reference>
<sequence>MTAIAAPTTLRPGWLRAFWVTLWGLLAAGVAVTLLRFALTDVVQWPDPLGRAPGVGWPWRIEGPWSLAADIGPALLFGCAFAWPALSVVSADTTISPRRAPTVVVATGLALVVWHDAYIQLNLLAIVPLTLVVRHEATRPRRPLRRRPLTIGLVAVAAVALATATVSYGRVNALSAEWGPVSTSNRGHEYLTIPLRGLGPEIVNLESVRVPGRPEVVIRAWNWIGNGVGGIDGLSIFAGETRTLALRMPQGCSAPIRVDRLDVHMKVGDREHHQVVRLGWLRDVPCG</sequence>